<sequence length="536" mass="61346">MTVRFVYEVRRMFEGTHCTENVYKKRRYINILNPEAVRTFIALTHNEYAKRIPDIGKRIRAIFTDEPSLMTTYIRPPEGALPAIPWVEDLPNEFRRRKGYDLMPHLESLFQDVGDYRRIRCDFYDVIAQLVAERYFGQIQEWCRRHGIASSGHLLAEEKLLWHAMYYGDLLACLRRMDIPGIDMLTSDPRTIVVGPFFIVPKLASSAAHLEGRTEVMSETSDFMQRMGIMGQKRRAWLSEMKATAAIQFLLGINTITSYYSHPFGDQQKRADYEHYCTYVGRLGVMLKGAQHICDVAVLYPIAGIWANFYPTALSMYQPHPSKSLNEIDEQFLHLYRLLLQNQIDYDIVDERAIWEAKVEQGRFKIAGETYRALIVPSTDAIRLPTLKKIAELKRQGVLVVAIGEIPKFAASRNEDSKQVKKLARQIFVGNAWVPDADSRLIQRLRDVGCGVLIEPQNQDLWVARFRRGNLMLCFVVNTSAEPVSVTILLPNWKKASIWLPDSGEIHPAQAESDGAVLKVKISVPAFDSLFIVQGT</sequence>
<name>A0ABT2ELM7_9BACT</name>
<evidence type="ECO:0000313" key="2">
    <source>
        <dbReference type="Proteomes" id="UP001204798"/>
    </source>
</evidence>
<dbReference type="PANTHER" id="PTHR36848">
    <property type="entry name" value="DNA-BINDING PROTEIN (PUTATIVE SECRETED PROTEIN)-RELATED"/>
    <property type="match status" value="1"/>
</dbReference>
<dbReference type="Gene3D" id="3.40.50.880">
    <property type="match status" value="1"/>
</dbReference>
<dbReference type="Pfam" id="PF17132">
    <property type="entry name" value="Glyco_hydro_106"/>
    <property type="match status" value="2"/>
</dbReference>
<evidence type="ECO:0000313" key="1">
    <source>
        <dbReference type="EMBL" id="MCS3918579.1"/>
    </source>
</evidence>
<reference evidence="1 2" key="1">
    <citation type="submission" date="2022-08" db="EMBL/GenBank/DDBJ databases">
        <title>Bacterial and archaeal communities from various locations to study Microbial Dark Matter (Phase II).</title>
        <authorList>
            <person name="Stepanauskas R."/>
        </authorList>
    </citation>
    <scope>NUCLEOTIDE SEQUENCE [LARGE SCALE GENOMIC DNA]</scope>
    <source>
        <strain evidence="1 2">PD1</strain>
    </source>
</reference>
<proteinExistence type="predicted"/>
<accession>A0ABT2ELM7</accession>
<gene>
    <name evidence="1" type="ORF">M2350_000979</name>
</gene>
<dbReference type="Proteomes" id="UP001204798">
    <property type="component" value="Unassembled WGS sequence"/>
</dbReference>
<evidence type="ECO:0008006" key="3">
    <source>
        <dbReference type="Google" id="ProtNLM"/>
    </source>
</evidence>
<dbReference type="EMBL" id="JANUCP010000002">
    <property type="protein sequence ID" value="MCS3918579.1"/>
    <property type="molecule type" value="Genomic_DNA"/>
</dbReference>
<dbReference type="RefSeq" id="WP_259094559.1">
    <property type="nucleotide sequence ID" value="NZ_JANUCP010000002.1"/>
</dbReference>
<dbReference type="InterPro" id="IPR053161">
    <property type="entry name" value="Ulvan_degrading_GH"/>
</dbReference>
<dbReference type="PANTHER" id="PTHR36848:SF2">
    <property type="entry name" value="SECRETED PROTEIN"/>
    <property type="match status" value="1"/>
</dbReference>
<protein>
    <recommendedName>
        <fullName evidence="3">Maltogenic Amylase C-terminal domain-containing protein</fullName>
    </recommendedName>
</protein>
<keyword evidence="2" id="KW-1185">Reference proteome</keyword>
<dbReference type="InterPro" id="IPR029062">
    <property type="entry name" value="Class_I_gatase-like"/>
</dbReference>
<comment type="caution">
    <text evidence="1">The sequence shown here is derived from an EMBL/GenBank/DDBJ whole genome shotgun (WGS) entry which is preliminary data.</text>
</comment>
<organism evidence="1 2">
    <name type="scientific">Candidatus Fervidibacter sacchari</name>
    <dbReference type="NCBI Taxonomy" id="1448929"/>
    <lineage>
        <taxon>Bacteria</taxon>
        <taxon>Candidatus Fervidibacterota</taxon>
        <taxon>Candidatus Fervidibacter</taxon>
    </lineage>
</organism>
<dbReference type="CDD" id="cd03143">
    <property type="entry name" value="A4_beta-galactosidase_middle_domain"/>
    <property type="match status" value="1"/>
</dbReference>